<evidence type="ECO:0000256" key="3">
    <source>
        <dbReference type="ARBA" id="ARBA00004947"/>
    </source>
</evidence>
<evidence type="ECO:0000256" key="8">
    <source>
        <dbReference type="ARBA" id="ARBA00023235"/>
    </source>
</evidence>
<dbReference type="GO" id="GO:0005829">
    <property type="term" value="C:cytosol"/>
    <property type="evidence" value="ECO:0007669"/>
    <property type="project" value="TreeGrafter"/>
</dbReference>
<dbReference type="PANTHER" id="PTHR43725">
    <property type="entry name" value="UDP-GLUCOSE 4-EPIMERASE"/>
    <property type="match status" value="1"/>
</dbReference>
<sequence>MKVLVTGGMGYIGSHSCIALYEAGITPVIFDNLVNSSVKVLEQLKKITGTSIEFIEGDVSDAVALEQALRQTNASAVLHFAALKAVGESTEQPLRYYQNNVAATLTLLEAMQKVGVNKIIFSSSATVYGDPQYLPFDEQHPLRATSPYGWSKIMAEQVVNDLCCAASDFLAVSLRYFNPVGAHPSGLLGESPQGTPNNLLPFIAQTAVGRRPFVKVYGSDYPTPDGSGVRDYLHVMDLAKGHVAALLHHQADKGFHTYNLGTGQGHSVLEVIRAFSVSAGKEIPFTLAPRRAGDVACYYADATKANQLLGWTAEHSLQQMTDDTWRWQSNYPQGLEYSDE</sequence>
<dbReference type="UniPathway" id="UPA00214"/>
<dbReference type="Pfam" id="PF16363">
    <property type="entry name" value="GDP_Man_Dehyd"/>
    <property type="match status" value="1"/>
</dbReference>
<dbReference type="InterPro" id="IPR005886">
    <property type="entry name" value="UDP_G4E"/>
</dbReference>
<dbReference type="Proteomes" id="UP000321814">
    <property type="component" value="Unassembled WGS sequence"/>
</dbReference>
<dbReference type="GO" id="GO:0003978">
    <property type="term" value="F:UDP-glucose 4-epimerase activity"/>
    <property type="evidence" value="ECO:0007669"/>
    <property type="project" value="UniProtKB-UniRule"/>
</dbReference>
<proteinExistence type="inferred from homology"/>
<dbReference type="AlphaFoldDB" id="A0A5C8M040"/>
<organism evidence="11 12">
    <name type="scientific">Rheinheimera tangshanensis</name>
    <dbReference type="NCBI Taxonomy" id="400153"/>
    <lineage>
        <taxon>Bacteria</taxon>
        <taxon>Pseudomonadati</taxon>
        <taxon>Pseudomonadota</taxon>
        <taxon>Gammaproteobacteria</taxon>
        <taxon>Chromatiales</taxon>
        <taxon>Chromatiaceae</taxon>
        <taxon>Rheinheimera</taxon>
    </lineage>
</organism>
<evidence type="ECO:0000259" key="10">
    <source>
        <dbReference type="Pfam" id="PF16363"/>
    </source>
</evidence>
<dbReference type="EMBL" id="VRLR01000004">
    <property type="protein sequence ID" value="TXK81289.1"/>
    <property type="molecule type" value="Genomic_DNA"/>
</dbReference>
<feature type="domain" description="NAD(P)-binding" evidence="10">
    <location>
        <begin position="4"/>
        <end position="323"/>
    </location>
</feature>
<dbReference type="CDD" id="cd05247">
    <property type="entry name" value="UDP_G4E_1_SDR_e"/>
    <property type="match status" value="1"/>
</dbReference>
<dbReference type="InterPro" id="IPR016040">
    <property type="entry name" value="NAD(P)-bd_dom"/>
</dbReference>
<dbReference type="RefSeq" id="WP_053425206.1">
    <property type="nucleotide sequence ID" value="NZ_BAAAGC010000007.1"/>
</dbReference>
<keyword evidence="8 9" id="KW-0413">Isomerase</keyword>
<dbReference type="InterPro" id="IPR036291">
    <property type="entry name" value="NAD(P)-bd_dom_sf"/>
</dbReference>
<evidence type="ECO:0000313" key="12">
    <source>
        <dbReference type="Proteomes" id="UP000321814"/>
    </source>
</evidence>
<accession>A0A5C8M040</accession>
<evidence type="ECO:0000256" key="4">
    <source>
        <dbReference type="ARBA" id="ARBA00007637"/>
    </source>
</evidence>
<dbReference type="GO" id="GO:0006012">
    <property type="term" value="P:galactose metabolic process"/>
    <property type="evidence" value="ECO:0007669"/>
    <property type="project" value="UniProtKB-UniPathway"/>
</dbReference>
<reference evidence="11 12" key="1">
    <citation type="submission" date="2019-08" db="EMBL/GenBank/DDBJ databases">
        <title>Draft genome analysis of Rheinheimera tangshanensis isolated from the roots of fresh rice plants (Oryza sativa).</title>
        <authorList>
            <person name="Yu Q."/>
            <person name="Qi Y."/>
            <person name="Zhang H."/>
            <person name="Pu J."/>
        </authorList>
    </citation>
    <scope>NUCLEOTIDE SEQUENCE [LARGE SCALE GENOMIC DNA]</scope>
    <source>
        <strain evidence="11 12">JA3-B52</strain>
    </source>
</reference>
<evidence type="ECO:0000256" key="6">
    <source>
        <dbReference type="ARBA" id="ARBA00018569"/>
    </source>
</evidence>
<evidence type="ECO:0000256" key="9">
    <source>
        <dbReference type="RuleBase" id="RU366046"/>
    </source>
</evidence>
<keyword evidence="9" id="KW-0119">Carbohydrate metabolism</keyword>
<dbReference type="PANTHER" id="PTHR43725:SF47">
    <property type="entry name" value="UDP-GLUCOSE 4-EPIMERASE"/>
    <property type="match status" value="1"/>
</dbReference>
<keyword evidence="7 9" id="KW-0520">NAD</keyword>
<dbReference type="PRINTS" id="PR01713">
    <property type="entry name" value="NUCEPIMERASE"/>
</dbReference>
<evidence type="ECO:0000256" key="5">
    <source>
        <dbReference type="ARBA" id="ARBA00013189"/>
    </source>
</evidence>
<comment type="catalytic activity">
    <reaction evidence="1 9">
        <text>UDP-alpha-D-glucose = UDP-alpha-D-galactose</text>
        <dbReference type="Rhea" id="RHEA:22168"/>
        <dbReference type="ChEBI" id="CHEBI:58885"/>
        <dbReference type="ChEBI" id="CHEBI:66914"/>
        <dbReference type="EC" id="5.1.3.2"/>
    </reaction>
</comment>
<keyword evidence="12" id="KW-1185">Reference proteome</keyword>
<evidence type="ECO:0000256" key="7">
    <source>
        <dbReference type="ARBA" id="ARBA00023027"/>
    </source>
</evidence>
<dbReference type="SUPFAM" id="SSF51735">
    <property type="entry name" value="NAD(P)-binding Rossmann-fold domains"/>
    <property type="match status" value="1"/>
</dbReference>
<comment type="pathway">
    <text evidence="3 9">Carbohydrate metabolism; galactose metabolism.</text>
</comment>
<dbReference type="Gene3D" id="3.40.50.720">
    <property type="entry name" value="NAD(P)-binding Rossmann-like Domain"/>
    <property type="match status" value="1"/>
</dbReference>
<comment type="similarity">
    <text evidence="4 9">Belongs to the NAD(P)-dependent epimerase/dehydratase family.</text>
</comment>
<dbReference type="NCBIfam" id="TIGR01179">
    <property type="entry name" value="galE"/>
    <property type="match status" value="1"/>
</dbReference>
<protein>
    <recommendedName>
        <fullName evidence="6 9">UDP-glucose 4-epimerase</fullName>
        <ecNumber evidence="5 9">5.1.3.2</ecNumber>
    </recommendedName>
</protein>
<comment type="caution">
    <text evidence="11">The sequence shown here is derived from an EMBL/GenBank/DDBJ whole genome shotgun (WGS) entry which is preliminary data.</text>
</comment>
<evidence type="ECO:0000256" key="2">
    <source>
        <dbReference type="ARBA" id="ARBA00001911"/>
    </source>
</evidence>
<comment type="cofactor">
    <cofactor evidence="2 9">
        <name>NAD(+)</name>
        <dbReference type="ChEBI" id="CHEBI:57540"/>
    </cofactor>
</comment>
<gene>
    <name evidence="11" type="primary">galE</name>
    <name evidence="11" type="ORF">FU839_09250</name>
</gene>
<comment type="subunit">
    <text evidence="9">Homodimer.</text>
</comment>
<evidence type="ECO:0000313" key="11">
    <source>
        <dbReference type="EMBL" id="TXK81289.1"/>
    </source>
</evidence>
<evidence type="ECO:0000256" key="1">
    <source>
        <dbReference type="ARBA" id="ARBA00000083"/>
    </source>
</evidence>
<dbReference type="EC" id="5.1.3.2" evidence="5 9"/>
<dbReference type="NCBIfam" id="NF007956">
    <property type="entry name" value="PRK10675.1"/>
    <property type="match status" value="1"/>
</dbReference>
<dbReference type="OrthoDB" id="9803010at2"/>
<dbReference type="Gene3D" id="3.90.25.10">
    <property type="entry name" value="UDP-galactose 4-epimerase, domain 1"/>
    <property type="match status" value="1"/>
</dbReference>
<name>A0A5C8M040_9GAMM</name>